<sequence>MRALLQRVEEAHVEVGGQEVGSCGRGFLVLLGVSPDDTAEVADALWEKIYHLRVFGDEAGKTNLSLADISGEVLVVSQFTLFADCRKGRRPSFNGAAEPGLADELYRHFCDVAARDVHVEHGTFGAEMRVSLVNDGPFTIWLDTDELARPRHTHR</sequence>
<comment type="caution">
    <text evidence="3">The sequence shown here is derived from an EMBL/GenBank/DDBJ whole genome shotgun (WGS) entry which is preliminary data.</text>
</comment>
<dbReference type="RefSeq" id="WP_330958506.1">
    <property type="nucleotide sequence ID" value="NZ_JAZGJQ010000007.1"/>
</dbReference>
<comment type="similarity">
    <text evidence="1 2">Belongs to the DTD family.</text>
</comment>
<comment type="function">
    <text evidence="2">An aminoacyl-tRNA editing enzyme that deacylates mischarged D-aminoacyl-tRNAs. Also deacylates mischarged glycyl-tRNA(Ala), protecting cells against glycine mischarging by AlaRS. Acts via tRNA-based rather than protein-based catalysis; rejects L-amino acids rather than detecting D-amino acids in the active site. By recycling D-aminoacyl-tRNA to D-amino acids and free tRNA molecules, this enzyme counteracts the toxicity associated with the formation of D-aminoacyl-tRNA entities in vivo and helps enforce protein L-homochirality.</text>
</comment>
<dbReference type="SUPFAM" id="SSF69500">
    <property type="entry name" value="DTD-like"/>
    <property type="match status" value="1"/>
</dbReference>
<comment type="subunit">
    <text evidence="2">Homodimer.</text>
</comment>
<dbReference type="NCBIfam" id="TIGR00256">
    <property type="entry name" value="D-aminoacyl-tRNA deacylase"/>
    <property type="match status" value="1"/>
</dbReference>
<proteinExistence type="inferred from homology"/>
<keyword evidence="2" id="KW-0963">Cytoplasm</keyword>
<name>A0ABU7RAX5_9ACTN</name>
<organism evidence="3 4">
    <name type="scientific">Olsenella absiana</name>
    <dbReference type="NCBI Taxonomy" id="3115222"/>
    <lineage>
        <taxon>Bacteria</taxon>
        <taxon>Bacillati</taxon>
        <taxon>Actinomycetota</taxon>
        <taxon>Coriobacteriia</taxon>
        <taxon>Coriobacteriales</taxon>
        <taxon>Atopobiaceae</taxon>
        <taxon>Olsenella</taxon>
    </lineage>
</organism>
<dbReference type="GO" id="GO:0051499">
    <property type="term" value="F:D-aminoacyl-tRNA deacylase activity"/>
    <property type="evidence" value="ECO:0007669"/>
    <property type="project" value="UniProtKB-EC"/>
</dbReference>
<comment type="domain">
    <text evidence="2">A Gly-cisPro motif from one monomer fits into the active site of the other monomer to allow specific chiral rejection of L-amino acids.</text>
</comment>
<keyword evidence="2" id="KW-0694">RNA-binding</keyword>
<dbReference type="PANTHER" id="PTHR10472:SF5">
    <property type="entry name" value="D-AMINOACYL-TRNA DEACYLASE 1"/>
    <property type="match status" value="1"/>
</dbReference>
<evidence type="ECO:0000256" key="1">
    <source>
        <dbReference type="ARBA" id="ARBA00009673"/>
    </source>
</evidence>
<dbReference type="HAMAP" id="MF_00518">
    <property type="entry name" value="Deacylase_Dtd"/>
    <property type="match status" value="1"/>
</dbReference>
<gene>
    <name evidence="2 3" type="primary">dtd</name>
    <name evidence="3" type="ORF">VXJ25_07060</name>
</gene>
<feature type="short sequence motif" description="Gly-cisPro motif, important for rejection of L-amino acids" evidence="2">
    <location>
        <begin position="136"/>
        <end position="137"/>
    </location>
</feature>
<dbReference type="InterPro" id="IPR003732">
    <property type="entry name" value="Daa-tRNA_deacyls_DTD"/>
</dbReference>
<evidence type="ECO:0000256" key="2">
    <source>
        <dbReference type="HAMAP-Rule" id="MF_00518"/>
    </source>
</evidence>
<dbReference type="InterPro" id="IPR023509">
    <property type="entry name" value="DTD-like_sf"/>
</dbReference>
<evidence type="ECO:0000313" key="3">
    <source>
        <dbReference type="EMBL" id="MEE6147738.1"/>
    </source>
</evidence>
<reference evidence="3 4" key="1">
    <citation type="submission" date="2024-01" db="EMBL/GenBank/DDBJ databases">
        <title>Description of Olsenella sp. nov., isolated from pig feces.</title>
        <authorList>
            <person name="Chang Y.-H."/>
        </authorList>
    </citation>
    <scope>NUCLEOTIDE SEQUENCE [LARGE SCALE GENOMIC DNA]</scope>
    <source>
        <strain evidence="3 4">YH-ols2223</strain>
    </source>
</reference>
<evidence type="ECO:0000313" key="4">
    <source>
        <dbReference type="Proteomes" id="UP001332931"/>
    </source>
</evidence>
<dbReference type="Pfam" id="PF02580">
    <property type="entry name" value="Tyr_Deacylase"/>
    <property type="match status" value="1"/>
</dbReference>
<keyword evidence="4" id="KW-1185">Reference proteome</keyword>
<dbReference type="EC" id="3.1.1.96" evidence="2"/>
<comment type="catalytic activity">
    <reaction evidence="2">
        <text>glycyl-tRNA(Ala) + H2O = tRNA(Ala) + glycine + H(+)</text>
        <dbReference type="Rhea" id="RHEA:53744"/>
        <dbReference type="Rhea" id="RHEA-COMP:9657"/>
        <dbReference type="Rhea" id="RHEA-COMP:13640"/>
        <dbReference type="ChEBI" id="CHEBI:15377"/>
        <dbReference type="ChEBI" id="CHEBI:15378"/>
        <dbReference type="ChEBI" id="CHEBI:57305"/>
        <dbReference type="ChEBI" id="CHEBI:78442"/>
        <dbReference type="ChEBI" id="CHEBI:78522"/>
    </reaction>
</comment>
<dbReference type="PANTHER" id="PTHR10472">
    <property type="entry name" value="D-TYROSYL-TRNA TYR DEACYLASE"/>
    <property type="match status" value="1"/>
</dbReference>
<dbReference type="EMBL" id="JAZGJQ010000007">
    <property type="protein sequence ID" value="MEE6147738.1"/>
    <property type="molecule type" value="Genomic_DNA"/>
</dbReference>
<accession>A0ABU7RAX5</accession>
<dbReference type="Gene3D" id="3.50.80.10">
    <property type="entry name" value="D-tyrosyl-tRNA(Tyr) deacylase"/>
    <property type="match status" value="1"/>
</dbReference>
<comment type="subcellular location">
    <subcellularLocation>
        <location evidence="2">Cytoplasm</location>
    </subcellularLocation>
</comment>
<dbReference type="Proteomes" id="UP001332931">
    <property type="component" value="Unassembled WGS sequence"/>
</dbReference>
<comment type="catalytic activity">
    <reaction evidence="2">
        <text>a D-aminoacyl-tRNA + H2O = a tRNA + a D-alpha-amino acid + H(+)</text>
        <dbReference type="Rhea" id="RHEA:13953"/>
        <dbReference type="Rhea" id="RHEA-COMP:10123"/>
        <dbReference type="Rhea" id="RHEA-COMP:10124"/>
        <dbReference type="ChEBI" id="CHEBI:15377"/>
        <dbReference type="ChEBI" id="CHEBI:15378"/>
        <dbReference type="ChEBI" id="CHEBI:59871"/>
        <dbReference type="ChEBI" id="CHEBI:78442"/>
        <dbReference type="ChEBI" id="CHEBI:79333"/>
        <dbReference type="EC" id="3.1.1.96"/>
    </reaction>
</comment>
<keyword evidence="2" id="KW-0820">tRNA-binding</keyword>
<dbReference type="EC" id="3.1.1.-" evidence="2"/>
<protein>
    <recommendedName>
        <fullName evidence="2">D-aminoacyl-tRNA deacylase</fullName>
        <shortName evidence="2">DTD</shortName>
        <ecNumber evidence="2">3.1.1.96</ecNumber>
    </recommendedName>
    <alternativeName>
        <fullName evidence="2">Gly-tRNA(Ala) deacylase</fullName>
        <ecNumber evidence="2">3.1.1.-</ecNumber>
    </alternativeName>
</protein>
<keyword evidence="2 3" id="KW-0378">Hydrolase</keyword>